<evidence type="ECO:0000313" key="3">
    <source>
        <dbReference type="EMBL" id="MFD1412010.1"/>
    </source>
</evidence>
<keyword evidence="4" id="KW-1185">Reference proteome</keyword>
<feature type="transmembrane region" description="Helical" evidence="2">
    <location>
        <begin position="6"/>
        <end position="26"/>
    </location>
</feature>
<dbReference type="Proteomes" id="UP001597191">
    <property type="component" value="Unassembled WGS sequence"/>
</dbReference>
<evidence type="ECO:0000256" key="2">
    <source>
        <dbReference type="SAM" id="Phobius"/>
    </source>
</evidence>
<keyword evidence="2" id="KW-0472">Membrane</keyword>
<name>A0ABW4BQZ0_9LACO</name>
<feature type="region of interest" description="Disordered" evidence="1">
    <location>
        <begin position="146"/>
        <end position="170"/>
    </location>
</feature>
<protein>
    <submittedName>
        <fullName evidence="3">Uncharacterized protein</fullName>
    </submittedName>
</protein>
<organism evidence="3 4">
    <name type="scientific">Lapidilactobacillus gannanensis</name>
    <dbReference type="NCBI Taxonomy" id="2486002"/>
    <lineage>
        <taxon>Bacteria</taxon>
        <taxon>Bacillati</taxon>
        <taxon>Bacillota</taxon>
        <taxon>Bacilli</taxon>
        <taxon>Lactobacillales</taxon>
        <taxon>Lactobacillaceae</taxon>
        <taxon>Lapidilactobacillus</taxon>
    </lineage>
</organism>
<feature type="compositionally biased region" description="Polar residues" evidence="1">
    <location>
        <begin position="149"/>
        <end position="163"/>
    </location>
</feature>
<dbReference type="EMBL" id="JBHTOH010000092">
    <property type="protein sequence ID" value="MFD1412010.1"/>
    <property type="molecule type" value="Genomic_DNA"/>
</dbReference>
<keyword evidence="2" id="KW-0812">Transmembrane</keyword>
<comment type="caution">
    <text evidence="3">The sequence shown here is derived from an EMBL/GenBank/DDBJ whole genome shotgun (WGS) entry which is preliminary data.</text>
</comment>
<gene>
    <name evidence="3" type="ORF">ACFQ4R_10515</name>
</gene>
<proteinExistence type="predicted"/>
<sequence>MIIWWSILIILAVIVLSWTGHHLWLIHWQHQQQLIVDQQINQAIQVWAAKLPQLTAQTLRSEVPVSIWHRDVLVFEYQVQLASSEKITLTIGEFERYLRASVDLPAEIIVTEYWQLKDTFHFDVAYLRNHATANYVHDMARISHDEAQTKTPTAHPNWQTPTSKSHHPNE</sequence>
<evidence type="ECO:0000313" key="4">
    <source>
        <dbReference type="Proteomes" id="UP001597191"/>
    </source>
</evidence>
<keyword evidence="2" id="KW-1133">Transmembrane helix</keyword>
<reference evidence="4" key="1">
    <citation type="journal article" date="2019" name="Int. J. Syst. Evol. Microbiol.">
        <title>The Global Catalogue of Microorganisms (GCM) 10K type strain sequencing project: providing services to taxonomists for standard genome sequencing and annotation.</title>
        <authorList>
            <consortium name="The Broad Institute Genomics Platform"/>
            <consortium name="The Broad Institute Genome Sequencing Center for Infectious Disease"/>
            <person name="Wu L."/>
            <person name="Ma J."/>
        </authorList>
    </citation>
    <scope>NUCLEOTIDE SEQUENCE [LARGE SCALE GENOMIC DNA]</scope>
    <source>
        <strain evidence="4">CCM 8937</strain>
    </source>
</reference>
<accession>A0ABW4BQZ0</accession>
<dbReference type="RefSeq" id="WP_125648934.1">
    <property type="nucleotide sequence ID" value="NZ_JBHTOH010000092.1"/>
</dbReference>
<evidence type="ECO:0000256" key="1">
    <source>
        <dbReference type="SAM" id="MobiDB-lite"/>
    </source>
</evidence>